<proteinExistence type="predicted"/>
<dbReference type="GO" id="GO:0003700">
    <property type="term" value="F:DNA-binding transcription factor activity"/>
    <property type="evidence" value="ECO:0007669"/>
    <property type="project" value="TreeGrafter"/>
</dbReference>
<dbReference type="AlphaFoldDB" id="A0A831LMX3"/>
<dbReference type="Gene3D" id="1.10.10.10">
    <property type="entry name" value="Winged helix-like DNA-binding domain superfamily/Winged helix DNA-binding domain"/>
    <property type="match status" value="1"/>
</dbReference>
<dbReference type="InterPro" id="IPR036388">
    <property type="entry name" value="WH-like_DNA-bd_sf"/>
</dbReference>
<evidence type="ECO:0000256" key="1">
    <source>
        <dbReference type="ARBA" id="ARBA00023125"/>
    </source>
</evidence>
<dbReference type="SUPFAM" id="SSF46785">
    <property type="entry name" value="Winged helix' DNA-binding domain"/>
    <property type="match status" value="1"/>
</dbReference>
<name>A0A831LMX3_9BACT</name>
<accession>A0A831LMX3</accession>
<dbReference type="EMBL" id="DSDK01000769">
    <property type="protein sequence ID" value="HDR52648.1"/>
    <property type="molecule type" value="Genomic_DNA"/>
</dbReference>
<reference evidence="2" key="1">
    <citation type="journal article" date="2020" name="mSystems">
        <title>Genome- and Community-Level Interaction Insights into Carbon Utilization and Element Cycling Functions of Hydrothermarchaeota in Hydrothermal Sediment.</title>
        <authorList>
            <person name="Zhou Z."/>
            <person name="Liu Y."/>
            <person name="Xu W."/>
            <person name="Pan J."/>
            <person name="Luo Z.H."/>
            <person name="Li M."/>
        </authorList>
    </citation>
    <scope>NUCLEOTIDE SEQUENCE [LARGE SCALE GENOMIC DNA]</scope>
    <source>
        <strain evidence="2">SpSt-1217</strain>
    </source>
</reference>
<protein>
    <submittedName>
        <fullName evidence="2">Rrf2 family transcriptional regulator</fullName>
    </submittedName>
</protein>
<dbReference type="InterPro" id="IPR000944">
    <property type="entry name" value="Tscrpt_reg_Rrf2"/>
</dbReference>
<dbReference type="Pfam" id="PF02082">
    <property type="entry name" value="Rrf2"/>
    <property type="match status" value="1"/>
</dbReference>
<organism evidence="2">
    <name type="scientific">Mariniphaga anaerophila</name>
    <dbReference type="NCBI Taxonomy" id="1484053"/>
    <lineage>
        <taxon>Bacteria</taxon>
        <taxon>Pseudomonadati</taxon>
        <taxon>Bacteroidota</taxon>
        <taxon>Bacteroidia</taxon>
        <taxon>Marinilabiliales</taxon>
        <taxon>Prolixibacteraceae</taxon>
        <taxon>Mariniphaga</taxon>
    </lineage>
</organism>
<dbReference type="InterPro" id="IPR036390">
    <property type="entry name" value="WH_DNA-bd_sf"/>
</dbReference>
<dbReference type="GO" id="GO:0005829">
    <property type="term" value="C:cytosol"/>
    <property type="evidence" value="ECO:0007669"/>
    <property type="project" value="TreeGrafter"/>
</dbReference>
<keyword evidence="1" id="KW-0238">DNA-binding</keyword>
<dbReference type="GO" id="GO:0003677">
    <property type="term" value="F:DNA binding"/>
    <property type="evidence" value="ECO:0007669"/>
    <property type="project" value="UniProtKB-KW"/>
</dbReference>
<gene>
    <name evidence="2" type="ORF">ENN90_13695</name>
</gene>
<dbReference type="PANTHER" id="PTHR33221">
    <property type="entry name" value="WINGED HELIX-TURN-HELIX TRANSCRIPTIONAL REGULATOR, RRF2 FAMILY"/>
    <property type="match status" value="1"/>
</dbReference>
<dbReference type="PANTHER" id="PTHR33221:SF5">
    <property type="entry name" value="HTH-TYPE TRANSCRIPTIONAL REGULATOR ISCR"/>
    <property type="match status" value="1"/>
</dbReference>
<comment type="caution">
    <text evidence="2">The sequence shown here is derived from an EMBL/GenBank/DDBJ whole genome shotgun (WGS) entry which is preliminary data.</text>
</comment>
<sequence>MKFSTKTRYGIRAVLEIAMNGDANGIYQKEISQNQDISYKYLDQIINALKVAGLVTKAAGRKSGYVLTRDPEEITVYDIHTAFEPGICVIDCLALGFSCDREKFCSLRGFWGNLNNQISDYFKSTTIKDLMEDQVKLEDLAQEVNKN</sequence>
<dbReference type="PROSITE" id="PS51197">
    <property type="entry name" value="HTH_RRF2_2"/>
    <property type="match status" value="1"/>
</dbReference>
<dbReference type="Proteomes" id="UP000886047">
    <property type="component" value="Unassembled WGS sequence"/>
</dbReference>
<evidence type="ECO:0000313" key="2">
    <source>
        <dbReference type="EMBL" id="HDR52648.1"/>
    </source>
</evidence>
<dbReference type="NCBIfam" id="TIGR00738">
    <property type="entry name" value="rrf2_super"/>
    <property type="match status" value="1"/>
</dbReference>